<evidence type="ECO:0008006" key="3">
    <source>
        <dbReference type="Google" id="ProtNLM"/>
    </source>
</evidence>
<comment type="caution">
    <text evidence="1">The sequence shown here is derived from an EMBL/GenBank/DDBJ whole genome shotgun (WGS) entry which is preliminary data.</text>
</comment>
<proteinExistence type="predicted"/>
<feature type="non-terminal residue" evidence="1">
    <location>
        <position position="1"/>
    </location>
</feature>
<keyword evidence="2" id="KW-1185">Reference proteome</keyword>
<organism evidence="1 2">
    <name type="scientific">Caenorhabditis auriculariae</name>
    <dbReference type="NCBI Taxonomy" id="2777116"/>
    <lineage>
        <taxon>Eukaryota</taxon>
        <taxon>Metazoa</taxon>
        <taxon>Ecdysozoa</taxon>
        <taxon>Nematoda</taxon>
        <taxon>Chromadorea</taxon>
        <taxon>Rhabditida</taxon>
        <taxon>Rhabditina</taxon>
        <taxon>Rhabditomorpha</taxon>
        <taxon>Rhabditoidea</taxon>
        <taxon>Rhabditidae</taxon>
        <taxon>Peloderinae</taxon>
        <taxon>Caenorhabditis</taxon>
    </lineage>
</organism>
<dbReference type="AlphaFoldDB" id="A0A8S1HYQ6"/>
<reference evidence="1" key="1">
    <citation type="submission" date="2020-10" db="EMBL/GenBank/DDBJ databases">
        <authorList>
            <person name="Kikuchi T."/>
        </authorList>
    </citation>
    <scope>NUCLEOTIDE SEQUENCE</scope>
    <source>
        <strain evidence="1">NKZ352</strain>
    </source>
</reference>
<evidence type="ECO:0000313" key="2">
    <source>
        <dbReference type="Proteomes" id="UP000835052"/>
    </source>
</evidence>
<dbReference type="Proteomes" id="UP000835052">
    <property type="component" value="Unassembled WGS sequence"/>
</dbReference>
<name>A0A8S1HYQ6_9PELO</name>
<evidence type="ECO:0000313" key="1">
    <source>
        <dbReference type="EMBL" id="CAD6200361.1"/>
    </source>
</evidence>
<sequence length="115" mass="13415">MRREERTMLKFINSELHRKFGKAPSPTSVRFWQKFVAVHGGDRTPEDLAQHSERYLLPRLYEADLPLSDILNIYGKLDIKVDPTAVKKIEKKFSTKLRVLDNRILGVQSENTTFE</sequence>
<dbReference type="EMBL" id="CAJGYM010000383">
    <property type="protein sequence ID" value="CAD6200361.1"/>
    <property type="molecule type" value="Genomic_DNA"/>
</dbReference>
<accession>A0A8S1HYQ6</accession>
<gene>
    <name evidence="1" type="ORF">CAUJ_LOCUS16257</name>
</gene>
<protein>
    <recommendedName>
        <fullName evidence="3">SPK domain-containing protein</fullName>
    </recommendedName>
</protein>